<dbReference type="EMBL" id="ML209047">
    <property type="protein sequence ID" value="TFK59212.1"/>
    <property type="molecule type" value="Genomic_DNA"/>
</dbReference>
<proteinExistence type="predicted"/>
<accession>A0ACD3A2Y7</accession>
<sequence length="244" mass="26633">MWTEWGVDSAWWGGGGGSEGYREPTSEHQVAGVLSIDLLTSKTPRDRLEGSSNELVVGCFTIDWAASKPPERGPALLDINQSRTPKITSHQDYCSVQTVRETSGGTKEEIKHSRKTCQTSEKCSKEDVEDGLFEGKGDAESRDGTPIVHSNSRGRKRVRISEGENGDSDNLAKVEEEDKGHVGGLDDDDEGDTPQPSTSKGSSKNSNSDLVKRITTLEWRLLQPSSNVVLKLATTSNCSKEWLP</sequence>
<dbReference type="Proteomes" id="UP000308600">
    <property type="component" value="Unassembled WGS sequence"/>
</dbReference>
<protein>
    <submittedName>
        <fullName evidence="1">Uncharacterized protein</fullName>
    </submittedName>
</protein>
<name>A0ACD3A2Y7_9AGAR</name>
<gene>
    <name evidence="1" type="ORF">BDN72DRAFT_884027</name>
</gene>
<reference evidence="1 2" key="1">
    <citation type="journal article" date="2019" name="Nat. Ecol. Evol.">
        <title>Megaphylogeny resolves global patterns of mushroom evolution.</title>
        <authorList>
            <person name="Varga T."/>
            <person name="Krizsan K."/>
            <person name="Foldi C."/>
            <person name="Dima B."/>
            <person name="Sanchez-Garcia M."/>
            <person name="Sanchez-Ramirez S."/>
            <person name="Szollosi G.J."/>
            <person name="Szarkandi J.G."/>
            <person name="Papp V."/>
            <person name="Albert L."/>
            <person name="Andreopoulos W."/>
            <person name="Angelini C."/>
            <person name="Antonin V."/>
            <person name="Barry K.W."/>
            <person name="Bougher N.L."/>
            <person name="Buchanan P."/>
            <person name="Buyck B."/>
            <person name="Bense V."/>
            <person name="Catcheside P."/>
            <person name="Chovatia M."/>
            <person name="Cooper J."/>
            <person name="Damon W."/>
            <person name="Desjardin D."/>
            <person name="Finy P."/>
            <person name="Geml J."/>
            <person name="Haridas S."/>
            <person name="Hughes K."/>
            <person name="Justo A."/>
            <person name="Karasinski D."/>
            <person name="Kautmanova I."/>
            <person name="Kiss B."/>
            <person name="Kocsube S."/>
            <person name="Kotiranta H."/>
            <person name="LaButti K.M."/>
            <person name="Lechner B.E."/>
            <person name="Liimatainen K."/>
            <person name="Lipzen A."/>
            <person name="Lukacs Z."/>
            <person name="Mihaltcheva S."/>
            <person name="Morgado L.N."/>
            <person name="Niskanen T."/>
            <person name="Noordeloos M.E."/>
            <person name="Ohm R.A."/>
            <person name="Ortiz-Santana B."/>
            <person name="Ovrebo C."/>
            <person name="Racz N."/>
            <person name="Riley R."/>
            <person name="Savchenko A."/>
            <person name="Shiryaev A."/>
            <person name="Soop K."/>
            <person name="Spirin V."/>
            <person name="Szebenyi C."/>
            <person name="Tomsovsky M."/>
            <person name="Tulloss R.E."/>
            <person name="Uehling J."/>
            <person name="Grigoriev I.V."/>
            <person name="Vagvolgyi C."/>
            <person name="Papp T."/>
            <person name="Martin F.M."/>
            <person name="Miettinen O."/>
            <person name="Hibbett D.S."/>
            <person name="Nagy L.G."/>
        </authorList>
    </citation>
    <scope>NUCLEOTIDE SEQUENCE [LARGE SCALE GENOMIC DNA]</scope>
    <source>
        <strain evidence="1 2">NL-1719</strain>
    </source>
</reference>
<evidence type="ECO:0000313" key="1">
    <source>
        <dbReference type="EMBL" id="TFK59212.1"/>
    </source>
</evidence>
<keyword evidence="2" id="KW-1185">Reference proteome</keyword>
<organism evidence="1 2">
    <name type="scientific">Pluteus cervinus</name>
    <dbReference type="NCBI Taxonomy" id="181527"/>
    <lineage>
        <taxon>Eukaryota</taxon>
        <taxon>Fungi</taxon>
        <taxon>Dikarya</taxon>
        <taxon>Basidiomycota</taxon>
        <taxon>Agaricomycotina</taxon>
        <taxon>Agaricomycetes</taxon>
        <taxon>Agaricomycetidae</taxon>
        <taxon>Agaricales</taxon>
        <taxon>Pluteineae</taxon>
        <taxon>Pluteaceae</taxon>
        <taxon>Pluteus</taxon>
    </lineage>
</organism>
<evidence type="ECO:0000313" key="2">
    <source>
        <dbReference type="Proteomes" id="UP000308600"/>
    </source>
</evidence>